<evidence type="ECO:0000313" key="9">
    <source>
        <dbReference type="EMBL" id="MFC4265749.1"/>
    </source>
</evidence>
<feature type="compositionally biased region" description="Low complexity" evidence="6">
    <location>
        <begin position="37"/>
        <end position="63"/>
    </location>
</feature>
<comment type="catalytic activity">
    <reaction evidence="1">
        <text>4-amino-5-hydroxymethyl-2-methylpyrimidine + ATP = 4-amino-2-methyl-5-(phosphooxymethyl)pyrimidine + ADP + H(+)</text>
        <dbReference type="Rhea" id="RHEA:23096"/>
        <dbReference type="ChEBI" id="CHEBI:15378"/>
        <dbReference type="ChEBI" id="CHEBI:16892"/>
        <dbReference type="ChEBI" id="CHEBI:30616"/>
        <dbReference type="ChEBI" id="CHEBI:58354"/>
        <dbReference type="ChEBI" id="CHEBI:456216"/>
        <dbReference type="EC" id="2.7.1.49"/>
    </reaction>
</comment>
<dbReference type="Pfam" id="PF03070">
    <property type="entry name" value="TENA_THI-4"/>
    <property type="match status" value="1"/>
</dbReference>
<gene>
    <name evidence="9" type="primary">thiD</name>
    <name evidence="9" type="ORF">ACFOW9_09065</name>
</gene>
<feature type="domain" description="Thiaminase-2/PQQC" evidence="7">
    <location>
        <begin position="342"/>
        <end position="542"/>
    </location>
</feature>
<dbReference type="RefSeq" id="WP_230067456.1">
    <property type="nucleotide sequence ID" value="NZ_BAABLL010000004.1"/>
</dbReference>
<dbReference type="InterPro" id="IPR016084">
    <property type="entry name" value="Haem_Oase-like_multi-hlx"/>
</dbReference>
<dbReference type="InterPro" id="IPR004399">
    <property type="entry name" value="HMP/HMP-P_kinase_dom"/>
</dbReference>
<evidence type="ECO:0000256" key="4">
    <source>
        <dbReference type="ARBA" id="ARBA00004769"/>
    </source>
</evidence>
<dbReference type="Gene3D" id="1.20.910.10">
    <property type="entry name" value="Heme oxygenase-like"/>
    <property type="match status" value="1"/>
</dbReference>
<comment type="pathway">
    <text evidence="4">Cofactor biosynthesis; thiamine diphosphate biosynthesis; 4-amino-2-methyl-5-diphosphomethylpyrimidine from 5-amino-1-(5-phospho-D-ribosyl)imidazole: step 3/3.</text>
</comment>
<evidence type="ECO:0000256" key="1">
    <source>
        <dbReference type="ARBA" id="ARBA00000151"/>
    </source>
</evidence>
<keyword evidence="9" id="KW-0418">Kinase</keyword>
<dbReference type="Proteomes" id="UP001595773">
    <property type="component" value="Unassembled WGS sequence"/>
</dbReference>
<proteinExistence type="predicted"/>
<evidence type="ECO:0000256" key="2">
    <source>
        <dbReference type="ARBA" id="ARBA00000565"/>
    </source>
</evidence>
<protein>
    <submittedName>
        <fullName evidence="9">Bifunctional hydroxymethylpyrimidine kinase/phosphomethylpyrimidine kinase</fullName>
        <ecNumber evidence="9">2.7.1.49</ecNumber>
        <ecNumber evidence="9">2.7.4.7</ecNumber>
    </submittedName>
</protein>
<keyword evidence="9" id="KW-0808">Transferase</keyword>
<reference evidence="10" key="1">
    <citation type="journal article" date="2019" name="Int. J. Syst. Evol. Microbiol.">
        <title>The Global Catalogue of Microorganisms (GCM) 10K type strain sequencing project: providing services to taxonomists for standard genome sequencing and annotation.</title>
        <authorList>
            <consortium name="The Broad Institute Genomics Platform"/>
            <consortium name="The Broad Institute Genome Sequencing Center for Infectious Disease"/>
            <person name="Wu L."/>
            <person name="Ma J."/>
        </authorList>
    </citation>
    <scope>NUCLEOTIDE SEQUENCE [LARGE SCALE GENOMIC DNA]</scope>
    <source>
        <strain evidence="10">CGMCC 1.10698</strain>
    </source>
</reference>
<comment type="function">
    <text evidence="3">Catalyzes the phosphorylation of hydroxymethylpyrimidine phosphate (HMP-P) to HMP-PP, and of HMP to HMP-P.</text>
</comment>
<evidence type="ECO:0000259" key="7">
    <source>
        <dbReference type="Pfam" id="PF03070"/>
    </source>
</evidence>
<name>A0ABV8QZV6_9MICC</name>
<dbReference type="Gene3D" id="3.40.1190.20">
    <property type="match status" value="1"/>
</dbReference>
<sequence>MNGSSMISPTTTPAPAPSSTPTPASTLTPAPAPSSTPTPSNVPSSRSVPSSSSVPSAPPRVLSIAGSDPSGGAGIQADIKSISAMGGYAMTAITALTVQNTQGVQSVHVPDAAFLSAQLDSLSADIEIDAVKIGMLPTADVIRVVGEWLGRVRPAVVVLDPVMVASSGDSLVEQDARLALLELLDHAHLVTPNLPELGVLVGEPEAQSWESALLQGKRLAARRGIQVLVKGGHLTGDECPDALVGPHGAVTELAGMKILTGNTHGTGCSLSSALATVQVRSLDWALSLRQVKEWLTQALEHSDDLQVGKGRGPVNHFYSLWSTASPLPGAFTQKLWDDCAPVRAAIFELPFITELVHGSLTEAHFAYYLAQDAKYLNAYSRVLARAGELAPTENEQRFWMEGAHNALEVELSLHRDWLSVHPVDQADAIRAEMGPVTKHYVDHLLAAAFAGSYGEVVAAVLPCYWLYADVARVLAPERPGIDGGHPYGRWLDSYADEAFATSARTAVEILDVAARRTNAADRQRMASAFAYSAQCELDFFDAPRLHS</sequence>
<accession>A0ABV8QZV6</accession>
<dbReference type="CDD" id="cd01169">
    <property type="entry name" value="HMPP_kinase"/>
    <property type="match status" value="1"/>
</dbReference>
<feature type="domain" description="Pyridoxamine kinase/Phosphomethylpyrimidine kinase" evidence="8">
    <location>
        <begin position="68"/>
        <end position="315"/>
    </location>
</feature>
<dbReference type="NCBIfam" id="TIGR00097">
    <property type="entry name" value="HMP-P_kinase"/>
    <property type="match status" value="1"/>
</dbReference>
<dbReference type="PANTHER" id="PTHR20858:SF17">
    <property type="entry name" value="HYDROXYMETHYLPYRIMIDINE_PHOSPHOMETHYLPYRIMIDINE KINASE THI20-RELATED"/>
    <property type="match status" value="1"/>
</dbReference>
<dbReference type="EC" id="2.7.1.49" evidence="9"/>
<dbReference type="InterPro" id="IPR013749">
    <property type="entry name" value="PM/HMP-P_kinase-1"/>
</dbReference>
<evidence type="ECO:0000313" key="10">
    <source>
        <dbReference type="Proteomes" id="UP001595773"/>
    </source>
</evidence>
<keyword evidence="5" id="KW-0784">Thiamine biosynthesis</keyword>
<evidence type="ECO:0000256" key="3">
    <source>
        <dbReference type="ARBA" id="ARBA00003848"/>
    </source>
</evidence>
<evidence type="ECO:0000259" key="8">
    <source>
        <dbReference type="Pfam" id="PF08543"/>
    </source>
</evidence>
<dbReference type="Pfam" id="PF08543">
    <property type="entry name" value="Phos_pyr_kin"/>
    <property type="match status" value="1"/>
</dbReference>
<feature type="region of interest" description="Disordered" evidence="6">
    <location>
        <begin position="1"/>
        <end position="72"/>
    </location>
</feature>
<dbReference type="GO" id="GO:0008902">
    <property type="term" value="F:hydroxymethylpyrimidine kinase activity"/>
    <property type="evidence" value="ECO:0007669"/>
    <property type="project" value="UniProtKB-EC"/>
</dbReference>
<dbReference type="InterPro" id="IPR029056">
    <property type="entry name" value="Ribokinase-like"/>
</dbReference>
<comment type="caution">
    <text evidence="9">The sequence shown here is derived from an EMBL/GenBank/DDBJ whole genome shotgun (WGS) entry which is preliminary data.</text>
</comment>
<dbReference type="GO" id="GO:0008972">
    <property type="term" value="F:phosphomethylpyrimidine kinase activity"/>
    <property type="evidence" value="ECO:0007669"/>
    <property type="project" value="UniProtKB-EC"/>
</dbReference>
<dbReference type="SUPFAM" id="SSF48613">
    <property type="entry name" value="Heme oxygenase-like"/>
    <property type="match status" value="1"/>
</dbReference>
<keyword evidence="10" id="KW-1185">Reference proteome</keyword>
<organism evidence="9 10">
    <name type="scientific">Arthrobacter cryoconiti</name>
    <dbReference type="NCBI Taxonomy" id="748907"/>
    <lineage>
        <taxon>Bacteria</taxon>
        <taxon>Bacillati</taxon>
        <taxon>Actinomycetota</taxon>
        <taxon>Actinomycetes</taxon>
        <taxon>Micrococcales</taxon>
        <taxon>Micrococcaceae</taxon>
        <taxon>Arthrobacter</taxon>
    </lineage>
</organism>
<dbReference type="CDD" id="cd19365">
    <property type="entry name" value="TenA_C-like"/>
    <property type="match status" value="1"/>
</dbReference>
<evidence type="ECO:0000256" key="5">
    <source>
        <dbReference type="ARBA" id="ARBA00022977"/>
    </source>
</evidence>
<dbReference type="PANTHER" id="PTHR20858">
    <property type="entry name" value="PHOSPHOMETHYLPYRIMIDINE KINASE"/>
    <property type="match status" value="1"/>
</dbReference>
<evidence type="ECO:0000256" key="6">
    <source>
        <dbReference type="SAM" id="MobiDB-lite"/>
    </source>
</evidence>
<dbReference type="EC" id="2.7.4.7" evidence="9"/>
<comment type="catalytic activity">
    <reaction evidence="2">
        <text>4-amino-2-methyl-5-(phosphooxymethyl)pyrimidine + ATP = 4-amino-2-methyl-5-(diphosphooxymethyl)pyrimidine + ADP</text>
        <dbReference type="Rhea" id="RHEA:19893"/>
        <dbReference type="ChEBI" id="CHEBI:30616"/>
        <dbReference type="ChEBI" id="CHEBI:57841"/>
        <dbReference type="ChEBI" id="CHEBI:58354"/>
        <dbReference type="ChEBI" id="CHEBI:456216"/>
        <dbReference type="EC" id="2.7.4.7"/>
    </reaction>
</comment>
<dbReference type="EMBL" id="JBHSCQ010000010">
    <property type="protein sequence ID" value="MFC4265749.1"/>
    <property type="molecule type" value="Genomic_DNA"/>
</dbReference>
<dbReference type="InterPro" id="IPR004305">
    <property type="entry name" value="Thiaminase-2/PQQC"/>
</dbReference>
<dbReference type="SUPFAM" id="SSF53613">
    <property type="entry name" value="Ribokinase-like"/>
    <property type="match status" value="1"/>
</dbReference>